<proteinExistence type="predicted"/>
<dbReference type="OrthoDB" id="338816at2759"/>
<organism evidence="2 3">
    <name type="scientific">Drosophila erecta</name>
    <name type="common">Fruit fly</name>
    <dbReference type="NCBI Taxonomy" id="7220"/>
    <lineage>
        <taxon>Eukaryota</taxon>
        <taxon>Metazoa</taxon>
        <taxon>Ecdysozoa</taxon>
        <taxon>Arthropoda</taxon>
        <taxon>Hexapoda</taxon>
        <taxon>Insecta</taxon>
        <taxon>Pterygota</taxon>
        <taxon>Neoptera</taxon>
        <taxon>Endopterygota</taxon>
        <taxon>Diptera</taxon>
        <taxon>Brachycera</taxon>
        <taxon>Muscomorpha</taxon>
        <taxon>Ephydroidea</taxon>
        <taxon>Drosophilidae</taxon>
        <taxon>Drosophila</taxon>
        <taxon>Sophophora</taxon>
    </lineage>
</organism>
<reference evidence="2 3" key="2">
    <citation type="journal article" date="2008" name="Bioinformatics">
        <title>Assembly reconciliation.</title>
        <authorList>
            <person name="Zimin A.V."/>
            <person name="Smith D.R."/>
            <person name="Sutton G."/>
            <person name="Yorke J.A."/>
        </authorList>
    </citation>
    <scope>NUCLEOTIDE SEQUENCE [LARGE SCALE GENOMIC DNA]</scope>
    <source>
        <strain evidence="2 3">TSC#14021-0224.01</strain>
    </source>
</reference>
<dbReference type="Proteomes" id="UP000008711">
    <property type="component" value="Unassembled WGS sequence"/>
</dbReference>
<name>A0A0Q5T5L7_DROER</name>
<evidence type="ECO:0000313" key="3">
    <source>
        <dbReference type="Proteomes" id="UP000008711"/>
    </source>
</evidence>
<protein>
    <submittedName>
        <fullName evidence="2">Uncharacterized protein</fullName>
    </submittedName>
</protein>
<sequence length="179" mass="20514">MEKFVQDTLSKCLNCVVTDQMMSAILNIKDDYEFDSYFGNLLSEDNEEHRMFLLNCRRMLLSGKQPRNSGKNRSPHKQLTPTSPPKDPKQNISQGAKGKSGKYANLYATDGRVQGDTILLKGPTQADQQLHWLRWDRQDQTEGKRLLLELRRPLQRQRKEKALVEEQVAPVVEVATTSV</sequence>
<keyword evidence="3" id="KW-1185">Reference proteome</keyword>
<feature type="region of interest" description="Disordered" evidence="1">
    <location>
        <begin position="63"/>
        <end position="101"/>
    </location>
</feature>
<reference evidence="2 3" key="1">
    <citation type="journal article" date="2007" name="Nature">
        <title>Evolution of genes and genomes on the Drosophila phylogeny.</title>
        <authorList>
            <consortium name="Drosophila 12 Genomes Consortium"/>
            <person name="Clark A.G."/>
            <person name="Eisen M.B."/>
            <person name="Smith D.R."/>
            <person name="Bergman C.M."/>
            <person name="Oliver B."/>
            <person name="Markow T.A."/>
            <person name="Kaufman T.C."/>
            <person name="Kellis M."/>
            <person name="Gelbart W."/>
            <person name="Iyer V.N."/>
            <person name="Pollard D.A."/>
            <person name="Sackton T.B."/>
            <person name="Larracuente A.M."/>
            <person name="Singh N.D."/>
            <person name="Abad J.P."/>
            <person name="Abt D.N."/>
            <person name="Adryan B."/>
            <person name="Aguade M."/>
            <person name="Akashi H."/>
            <person name="Anderson W.W."/>
            <person name="Aquadro C.F."/>
            <person name="Ardell D.H."/>
            <person name="Arguello R."/>
            <person name="Artieri C.G."/>
            <person name="Barbash D.A."/>
            <person name="Barker D."/>
            <person name="Barsanti P."/>
            <person name="Batterham P."/>
            <person name="Batzoglou S."/>
            <person name="Begun D."/>
            <person name="Bhutkar A."/>
            <person name="Blanco E."/>
            <person name="Bosak S.A."/>
            <person name="Bradley R.K."/>
            <person name="Brand A.D."/>
            <person name="Brent M.R."/>
            <person name="Brooks A.N."/>
            <person name="Brown R.H."/>
            <person name="Butlin R.K."/>
            <person name="Caggese C."/>
            <person name="Calvi B.R."/>
            <person name="Bernardo de Carvalho A."/>
            <person name="Caspi A."/>
            <person name="Castrezana S."/>
            <person name="Celniker S.E."/>
            <person name="Chang J.L."/>
            <person name="Chapple C."/>
            <person name="Chatterji S."/>
            <person name="Chinwalla A."/>
            <person name="Civetta A."/>
            <person name="Clifton S.W."/>
            <person name="Comeron J.M."/>
            <person name="Costello J.C."/>
            <person name="Coyne J.A."/>
            <person name="Daub J."/>
            <person name="David R.G."/>
            <person name="Delcher A.L."/>
            <person name="Delehaunty K."/>
            <person name="Do C.B."/>
            <person name="Ebling H."/>
            <person name="Edwards K."/>
            <person name="Eickbush T."/>
            <person name="Evans J.D."/>
            <person name="Filipski A."/>
            <person name="Findeiss S."/>
            <person name="Freyhult E."/>
            <person name="Fulton L."/>
            <person name="Fulton R."/>
            <person name="Garcia A.C."/>
            <person name="Gardiner A."/>
            <person name="Garfield D.A."/>
            <person name="Garvin B.E."/>
            <person name="Gibson G."/>
            <person name="Gilbert D."/>
            <person name="Gnerre S."/>
            <person name="Godfrey J."/>
            <person name="Good R."/>
            <person name="Gotea V."/>
            <person name="Gravely B."/>
            <person name="Greenberg A.J."/>
            <person name="Griffiths-Jones S."/>
            <person name="Gross S."/>
            <person name="Guigo R."/>
            <person name="Gustafson E.A."/>
            <person name="Haerty W."/>
            <person name="Hahn M.W."/>
            <person name="Halligan D.L."/>
            <person name="Halpern A.L."/>
            <person name="Halter G.M."/>
            <person name="Han M.V."/>
            <person name="Heger A."/>
            <person name="Hillier L."/>
            <person name="Hinrichs A.S."/>
            <person name="Holmes I."/>
            <person name="Hoskins R.A."/>
            <person name="Hubisz M.J."/>
            <person name="Hultmark D."/>
            <person name="Huntley M.A."/>
            <person name="Jaffe D.B."/>
            <person name="Jagadeeshan S."/>
            <person name="Jeck W.R."/>
            <person name="Johnson J."/>
            <person name="Jones C.D."/>
            <person name="Jordan W.C."/>
            <person name="Karpen G.H."/>
            <person name="Kataoka E."/>
            <person name="Keightley P.D."/>
            <person name="Kheradpour P."/>
            <person name="Kirkness E.F."/>
            <person name="Koerich L.B."/>
            <person name="Kristiansen K."/>
            <person name="Kudrna D."/>
            <person name="Kulathinal R.J."/>
            <person name="Kumar S."/>
            <person name="Kwok R."/>
            <person name="Lander E."/>
            <person name="Langley C.H."/>
            <person name="Lapoint R."/>
            <person name="Lazzaro B.P."/>
            <person name="Lee S.J."/>
            <person name="Levesque L."/>
            <person name="Li R."/>
            <person name="Lin C.F."/>
            <person name="Lin M.F."/>
            <person name="Lindblad-Toh K."/>
            <person name="Llopart A."/>
            <person name="Long M."/>
            <person name="Low L."/>
            <person name="Lozovsky E."/>
            <person name="Lu J."/>
            <person name="Luo M."/>
            <person name="Machado C.A."/>
            <person name="Makalowski W."/>
            <person name="Marzo M."/>
            <person name="Matsuda M."/>
            <person name="Matzkin L."/>
            <person name="McAllister B."/>
            <person name="McBride C.S."/>
            <person name="McKernan B."/>
            <person name="McKernan K."/>
            <person name="Mendez-Lago M."/>
            <person name="Minx P."/>
            <person name="Mollenhauer M.U."/>
            <person name="Montooth K."/>
            <person name="Mount S.M."/>
            <person name="Mu X."/>
            <person name="Myers E."/>
            <person name="Negre B."/>
            <person name="Newfeld S."/>
            <person name="Nielsen R."/>
            <person name="Noor M.A."/>
            <person name="O'Grady P."/>
            <person name="Pachter L."/>
            <person name="Papaceit M."/>
            <person name="Parisi M.J."/>
            <person name="Parisi M."/>
            <person name="Parts L."/>
            <person name="Pedersen J.S."/>
            <person name="Pesole G."/>
            <person name="Phillippy A.M."/>
            <person name="Ponting C.P."/>
            <person name="Pop M."/>
            <person name="Porcelli D."/>
            <person name="Powell J.R."/>
            <person name="Prohaska S."/>
            <person name="Pruitt K."/>
            <person name="Puig M."/>
            <person name="Quesneville H."/>
            <person name="Ram K.R."/>
            <person name="Rand D."/>
            <person name="Rasmussen M.D."/>
            <person name="Reed L.K."/>
            <person name="Reenan R."/>
            <person name="Reily A."/>
            <person name="Remington K.A."/>
            <person name="Rieger T.T."/>
            <person name="Ritchie M.G."/>
            <person name="Robin C."/>
            <person name="Rogers Y.H."/>
            <person name="Rohde C."/>
            <person name="Rozas J."/>
            <person name="Rubenfield M.J."/>
            <person name="Ruiz A."/>
            <person name="Russo S."/>
            <person name="Salzberg S.L."/>
            <person name="Sanchez-Gracia A."/>
            <person name="Saranga D.J."/>
            <person name="Sato H."/>
            <person name="Schaeffer S.W."/>
            <person name="Schatz M.C."/>
            <person name="Schlenke T."/>
            <person name="Schwartz R."/>
            <person name="Segarra C."/>
            <person name="Singh R.S."/>
            <person name="Sirot L."/>
            <person name="Sirota M."/>
            <person name="Sisneros N.B."/>
            <person name="Smith C.D."/>
            <person name="Smith T.F."/>
            <person name="Spieth J."/>
            <person name="Stage D.E."/>
            <person name="Stark A."/>
            <person name="Stephan W."/>
            <person name="Strausberg R.L."/>
            <person name="Strempel S."/>
            <person name="Sturgill D."/>
            <person name="Sutton G."/>
            <person name="Sutton G.G."/>
            <person name="Tao W."/>
            <person name="Teichmann S."/>
            <person name="Tobari Y.N."/>
            <person name="Tomimura Y."/>
            <person name="Tsolas J.M."/>
            <person name="Valente V.L."/>
            <person name="Venter E."/>
            <person name="Venter J.C."/>
            <person name="Vicario S."/>
            <person name="Vieira F.G."/>
            <person name="Vilella A.J."/>
            <person name="Villasante A."/>
            <person name="Walenz B."/>
            <person name="Wang J."/>
            <person name="Wasserman M."/>
            <person name="Watts T."/>
            <person name="Wilson D."/>
            <person name="Wilson R.K."/>
            <person name="Wing R.A."/>
            <person name="Wolfner M.F."/>
            <person name="Wong A."/>
            <person name="Wong G.K."/>
            <person name="Wu C.I."/>
            <person name="Wu G."/>
            <person name="Yamamoto D."/>
            <person name="Yang H.P."/>
            <person name="Yang S.P."/>
            <person name="Yorke J.A."/>
            <person name="Yoshida K."/>
            <person name="Zdobnov E."/>
            <person name="Zhang P."/>
            <person name="Zhang Y."/>
            <person name="Zimin A.V."/>
            <person name="Baldwin J."/>
            <person name="Abdouelleil A."/>
            <person name="Abdulkadir J."/>
            <person name="Abebe A."/>
            <person name="Abera B."/>
            <person name="Abreu J."/>
            <person name="Acer S.C."/>
            <person name="Aftuck L."/>
            <person name="Alexander A."/>
            <person name="An P."/>
            <person name="Anderson E."/>
            <person name="Anderson S."/>
            <person name="Arachi H."/>
            <person name="Azer M."/>
            <person name="Bachantsang P."/>
            <person name="Barry A."/>
            <person name="Bayul T."/>
            <person name="Berlin A."/>
            <person name="Bessette D."/>
            <person name="Bloom T."/>
            <person name="Blye J."/>
            <person name="Boguslavskiy L."/>
            <person name="Bonnet C."/>
            <person name="Boukhgalter B."/>
            <person name="Bourzgui I."/>
            <person name="Brown A."/>
            <person name="Cahill P."/>
            <person name="Channer S."/>
            <person name="Cheshatsang Y."/>
            <person name="Chuda L."/>
            <person name="Citroen M."/>
            <person name="Collymore A."/>
            <person name="Cooke P."/>
            <person name="Costello M."/>
            <person name="D'Aco K."/>
            <person name="Daza R."/>
            <person name="De Haan G."/>
            <person name="DeGray S."/>
            <person name="DeMaso C."/>
            <person name="Dhargay N."/>
            <person name="Dooley K."/>
            <person name="Dooley E."/>
            <person name="Doricent M."/>
            <person name="Dorje P."/>
            <person name="Dorjee K."/>
            <person name="Dupes A."/>
            <person name="Elong R."/>
            <person name="Falk J."/>
            <person name="Farina A."/>
            <person name="Faro S."/>
            <person name="Ferguson D."/>
            <person name="Fisher S."/>
            <person name="Foley C.D."/>
            <person name="Franke A."/>
            <person name="Friedrich D."/>
            <person name="Gadbois L."/>
            <person name="Gearin G."/>
            <person name="Gearin C.R."/>
            <person name="Giannoukos G."/>
            <person name="Goode T."/>
            <person name="Graham J."/>
            <person name="Grandbois E."/>
            <person name="Grewal S."/>
            <person name="Gyaltsen K."/>
            <person name="Hafez N."/>
            <person name="Hagos B."/>
            <person name="Hall J."/>
            <person name="Henson C."/>
            <person name="Hollinger A."/>
            <person name="Honan T."/>
            <person name="Huard M.D."/>
            <person name="Hughes L."/>
            <person name="Hurhula B."/>
            <person name="Husby M.E."/>
            <person name="Kamat A."/>
            <person name="Kanga B."/>
            <person name="Kashin S."/>
            <person name="Khazanovich D."/>
            <person name="Kisner P."/>
            <person name="Lance K."/>
            <person name="Lara M."/>
            <person name="Lee W."/>
            <person name="Lennon N."/>
            <person name="Letendre F."/>
            <person name="LeVine R."/>
            <person name="Lipovsky A."/>
            <person name="Liu X."/>
            <person name="Liu J."/>
            <person name="Liu S."/>
            <person name="Lokyitsang T."/>
            <person name="Lokyitsang Y."/>
            <person name="Lubonja R."/>
            <person name="Lui A."/>
            <person name="MacDonald P."/>
            <person name="Magnisalis V."/>
            <person name="Maru K."/>
            <person name="Matthews C."/>
            <person name="McCusker W."/>
            <person name="McDonough S."/>
            <person name="Mehta T."/>
            <person name="Meldrim J."/>
            <person name="Meneus L."/>
            <person name="Mihai O."/>
            <person name="Mihalev A."/>
            <person name="Mihova T."/>
            <person name="Mittelman R."/>
            <person name="Mlenga V."/>
            <person name="Montmayeur A."/>
            <person name="Mulrain L."/>
            <person name="Navidi A."/>
            <person name="Naylor J."/>
            <person name="Negash T."/>
            <person name="Nguyen T."/>
            <person name="Nguyen N."/>
            <person name="Nicol R."/>
            <person name="Norbu C."/>
            <person name="Norbu N."/>
            <person name="Novod N."/>
            <person name="O'Neill B."/>
            <person name="Osman S."/>
            <person name="Markiewicz E."/>
            <person name="Oyono O.L."/>
            <person name="Patti C."/>
            <person name="Phunkhang P."/>
            <person name="Pierre F."/>
            <person name="Priest M."/>
            <person name="Raghuraman S."/>
            <person name="Rege F."/>
            <person name="Reyes R."/>
            <person name="Rise C."/>
            <person name="Rogov P."/>
            <person name="Ross K."/>
            <person name="Ryan E."/>
            <person name="Settipalli S."/>
            <person name="Shea T."/>
            <person name="Sherpa N."/>
            <person name="Shi L."/>
            <person name="Shih D."/>
            <person name="Sparrow T."/>
            <person name="Spaulding J."/>
            <person name="Stalker J."/>
            <person name="Stange-Thomann N."/>
            <person name="Stavropoulos S."/>
            <person name="Stone C."/>
            <person name="Strader C."/>
            <person name="Tesfaye S."/>
            <person name="Thomson T."/>
            <person name="Thoulutsang Y."/>
            <person name="Thoulutsang D."/>
            <person name="Topham K."/>
            <person name="Topping I."/>
            <person name="Tsamla T."/>
            <person name="Vassiliev H."/>
            <person name="Vo A."/>
            <person name="Wangchuk T."/>
            <person name="Wangdi T."/>
            <person name="Weiand M."/>
            <person name="Wilkinson J."/>
            <person name="Wilson A."/>
            <person name="Yadav S."/>
            <person name="Young G."/>
            <person name="Yu Q."/>
            <person name="Zembek L."/>
            <person name="Zhong D."/>
            <person name="Zimmer A."/>
            <person name="Zwirko Z."/>
            <person name="Jaffe D.B."/>
            <person name="Alvarez P."/>
            <person name="Brockman W."/>
            <person name="Butler J."/>
            <person name="Chin C."/>
            <person name="Gnerre S."/>
            <person name="Grabherr M."/>
            <person name="Kleber M."/>
            <person name="Mauceli E."/>
            <person name="MacCallum I."/>
        </authorList>
    </citation>
    <scope>NUCLEOTIDE SEQUENCE [LARGE SCALE GENOMIC DNA]</scope>
    <source>
        <strain evidence="2 3">TSC#14021-0224.01</strain>
    </source>
</reference>
<evidence type="ECO:0000256" key="1">
    <source>
        <dbReference type="SAM" id="MobiDB-lite"/>
    </source>
</evidence>
<evidence type="ECO:0000313" key="2">
    <source>
        <dbReference type="EMBL" id="KQS30553.1"/>
    </source>
</evidence>
<dbReference type="AlphaFoldDB" id="A0A0Q5T5L7"/>
<feature type="compositionally biased region" description="Polar residues" evidence="1">
    <location>
        <begin position="65"/>
        <end position="81"/>
    </location>
</feature>
<accession>A0A0Q5T5L7</accession>
<gene>
    <name evidence="2" type="primary">Dere\GG26798</name>
    <name evidence="2" type="synonym">GG26798</name>
    <name evidence="2" type="ORF">Dere_GG26798</name>
</gene>
<dbReference type="EMBL" id="CH954180">
    <property type="protein sequence ID" value="KQS30553.1"/>
    <property type="molecule type" value="Genomic_DNA"/>
</dbReference>